<proteinExistence type="predicted"/>
<evidence type="ECO:0000313" key="1">
    <source>
        <dbReference type="EMBL" id="AXF95464.1"/>
    </source>
</evidence>
<name>A0A345DMM6_9MOLU</name>
<keyword evidence="2" id="KW-1185">Reference proteome</keyword>
<organism evidence="1 2">
    <name type="scientific">Spiroplasma phoeniceum P40</name>
    <dbReference type="NCBI Taxonomy" id="1276259"/>
    <lineage>
        <taxon>Bacteria</taxon>
        <taxon>Bacillati</taxon>
        <taxon>Mycoplasmatota</taxon>
        <taxon>Mollicutes</taxon>
        <taxon>Entomoplasmatales</taxon>
        <taxon>Spiroplasmataceae</taxon>
        <taxon>Spiroplasma</taxon>
    </lineage>
</organism>
<protein>
    <submittedName>
        <fullName evidence="1">Uncharacterized protein</fullName>
    </submittedName>
</protein>
<evidence type="ECO:0000313" key="2">
    <source>
        <dbReference type="Proteomes" id="UP000253689"/>
    </source>
</evidence>
<dbReference type="Proteomes" id="UP000253689">
    <property type="component" value="Chromosome"/>
</dbReference>
<accession>A0A345DMM6</accession>
<dbReference type="EMBL" id="CP031088">
    <property type="protein sequence ID" value="AXF95464.1"/>
    <property type="molecule type" value="Genomic_DNA"/>
</dbReference>
<dbReference type="KEGG" id="sphh:SDAV_00470"/>
<dbReference type="AlphaFoldDB" id="A0A345DMM6"/>
<sequence>MQLLLLIMKGFNNFMKKDKYNQKRKIYYSSFIRKTVNLYLDQEQEKIWNNLPQNYTFSEKVEYFINYYIVNNKGNNKNE</sequence>
<reference evidence="2" key="1">
    <citation type="submission" date="2018-07" db="EMBL/GenBank/DDBJ databases">
        <title>Complete Genome Sequence of Spiroplasma phoeniceum.</title>
        <authorList>
            <person name="Davis R.E."/>
            <person name="Shao J.Y."/>
            <person name="Zhao Y."/>
            <person name="Silver A."/>
            <person name="Stump z."/>
            <person name="Gasparich G."/>
        </authorList>
    </citation>
    <scope>NUCLEOTIDE SEQUENCE [LARGE SCALE GENOMIC DNA]</scope>
    <source>
        <strain evidence="2">P40</strain>
    </source>
</reference>
<gene>
    <name evidence="1" type="ORF">SDAV_00470</name>
</gene>